<protein>
    <submittedName>
        <fullName evidence="2">Uncharacterized protein</fullName>
    </submittedName>
</protein>
<dbReference type="PANTHER" id="PTHR11626">
    <property type="entry name" value="FARNESYL-DIPHOSPHATE FARNESYLTRANSFERASE"/>
    <property type="match status" value="1"/>
</dbReference>
<dbReference type="EMBL" id="BDRX01000006">
    <property type="protein sequence ID" value="GBF88811.1"/>
    <property type="molecule type" value="Genomic_DNA"/>
</dbReference>
<evidence type="ECO:0000313" key="2">
    <source>
        <dbReference type="EMBL" id="GBF88811.1"/>
    </source>
</evidence>
<dbReference type="STRING" id="307507.A0A2V0NMQ8"/>
<dbReference type="OrthoDB" id="431150at2759"/>
<name>A0A2V0NMQ8_9CHLO</name>
<reference evidence="2 3" key="1">
    <citation type="journal article" date="2018" name="Sci. Rep.">
        <title>Raphidocelis subcapitata (=Pseudokirchneriella subcapitata) provides an insight into genome evolution and environmental adaptations in the Sphaeropleales.</title>
        <authorList>
            <person name="Suzuki S."/>
            <person name="Yamaguchi H."/>
            <person name="Nakajima N."/>
            <person name="Kawachi M."/>
        </authorList>
    </citation>
    <scope>NUCLEOTIDE SEQUENCE [LARGE SCALE GENOMIC DNA]</scope>
    <source>
        <strain evidence="2 3">NIES-35</strain>
    </source>
</reference>
<dbReference type="Gene3D" id="1.10.600.10">
    <property type="entry name" value="Farnesyl Diphosphate Synthase"/>
    <property type="match status" value="1"/>
</dbReference>
<accession>A0A2V0NMQ8</accession>
<proteinExistence type="predicted"/>
<evidence type="ECO:0000256" key="1">
    <source>
        <dbReference type="SAM" id="MobiDB-lite"/>
    </source>
</evidence>
<comment type="caution">
    <text evidence="2">The sequence shown here is derived from an EMBL/GenBank/DDBJ whole genome shotgun (WGS) entry which is preliminary data.</text>
</comment>
<dbReference type="SUPFAM" id="SSF48576">
    <property type="entry name" value="Terpenoid synthases"/>
    <property type="match status" value="1"/>
</dbReference>
<dbReference type="PANTHER" id="PTHR11626:SF2">
    <property type="entry name" value="SQUALENE SYNTHASE"/>
    <property type="match status" value="1"/>
</dbReference>
<dbReference type="Proteomes" id="UP000247498">
    <property type="component" value="Unassembled WGS sequence"/>
</dbReference>
<dbReference type="InParanoid" id="A0A2V0NMQ8"/>
<feature type="compositionally biased region" description="Basic and acidic residues" evidence="1">
    <location>
        <begin position="1"/>
        <end position="10"/>
    </location>
</feature>
<dbReference type="GO" id="GO:0005789">
    <property type="term" value="C:endoplasmic reticulum membrane"/>
    <property type="evidence" value="ECO:0007669"/>
    <property type="project" value="TreeGrafter"/>
</dbReference>
<dbReference type="InterPro" id="IPR008949">
    <property type="entry name" value="Isoprenoid_synthase_dom_sf"/>
</dbReference>
<dbReference type="GO" id="GO:0045338">
    <property type="term" value="P:farnesyl diphosphate metabolic process"/>
    <property type="evidence" value="ECO:0007669"/>
    <property type="project" value="InterPro"/>
</dbReference>
<gene>
    <name evidence="2" type="ORF">Rsub_01712</name>
</gene>
<organism evidence="2 3">
    <name type="scientific">Raphidocelis subcapitata</name>
    <dbReference type="NCBI Taxonomy" id="307507"/>
    <lineage>
        <taxon>Eukaryota</taxon>
        <taxon>Viridiplantae</taxon>
        <taxon>Chlorophyta</taxon>
        <taxon>core chlorophytes</taxon>
        <taxon>Chlorophyceae</taxon>
        <taxon>CS clade</taxon>
        <taxon>Sphaeropleales</taxon>
        <taxon>Selenastraceae</taxon>
        <taxon>Raphidocelis</taxon>
    </lineage>
</organism>
<dbReference type="InterPro" id="IPR002060">
    <property type="entry name" value="Squ/phyt_synthse"/>
</dbReference>
<dbReference type="InterPro" id="IPR044844">
    <property type="entry name" value="Trans_IPPS_euk-type"/>
</dbReference>
<feature type="region of interest" description="Disordered" evidence="1">
    <location>
        <begin position="1"/>
        <end position="31"/>
    </location>
</feature>
<keyword evidence="3" id="KW-1185">Reference proteome</keyword>
<sequence length="416" mass="43184">MAIRDGRRGEPAGNGPEKLLTPPGKAAAYTVPRPPGPPWRGAADIGACHRLLASVDRDAAACARHLPPSLRDAAALLHLALLGARAIASDATLPLDARVTALRGYHEWILWGPPRASRGSAGAGRGPSSRLLSRFGPVAASLRRLEPGLATVVAGAARRSGCGAAELLAHGAEPVASVADFNRWCHFTGGAEVTALSQMLAVTGLEAAWFASAHAVADEAGLFLRKIESIRAVAEDLRRAGGPRVSWPEAVWGRAFGAPQSMLEPSRRADAVACLNEMATDGLTHIPACLSFLEGLSRADTFAAVAAPMVAALAGYVDAYGDGRVFEGGAAARPRPGLVARALSEVASYVDCLCWFVALLEALALKVAEAQAGGADPCADAAATTVAAMLTLCRKKLAAEEEWEDTEVPGVTCRCW</sequence>
<dbReference type="Pfam" id="PF00494">
    <property type="entry name" value="SQS_PSY"/>
    <property type="match status" value="1"/>
</dbReference>
<dbReference type="GO" id="GO:0051996">
    <property type="term" value="F:squalene synthase [NAD(P)H] activity"/>
    <property type="evidence" value="ECO:0007669"/>
    <property type="project" value="InterPro"/>
</dbReference>
<dbReference type="AlphaFoldDB" id="A0A2V0NMQ8"/>
<evidence type="ECO:0000313" key="3">
    <source>
        <dbReference type="Proteomes" id="UP000247498"/>
    </source>
</evidence>